<proteinExistence type="inferred from homology"/>
<dbReference type="OMA" id="CANDFAG"/>
<dbReference type="AlphaFoldDB" id="A0A7N0VGG1"/>
<evidence type="ECO:0000256" key="6">
    <source>
        <dbReference type="ARBA" id="ARBA00022553"/>
    </source>
</evidence>
<evidence type="ECO:0000256" key="9">
    <source>
        <dbReference type="ARBA" id="ARBA00022692"/>
    </source>
</evidence>
<dbReference type="InterPro" id="IPR011009">
    <property type="entry name" value="Kinase-like_dom_sf"/>
</dbReference>
<comment type="similarity">
    <text evidence="2">Belongs to the protein kinase superfamily. Ser/Thr protein kinase family.</text>
</comment>
<feature type="domain" description="Protein kinase" evidence="24">
    <location>
        <begin position="705"/>
        <end position="998"/>
    </location>
</feature>
<evidence type="ECO:0000313" key="25">
    <source>
        <dbReference type="EnsemblPlants" id="Kaladp0828s0001.1.v1.1"/>
    </source>
</evidence>
<evidence type="ECO:0000256" key="4">
    <source>
        <dbReference type="ARBA" id="ARBA00022475"/>
    </source>
</evidence>
<dbReference type="FunFam" id="3.80.10.10:FF:000288">
    <property type="entry name" value="LRR receptor-like serine/threonine-protein kinase EFR"/>
    <property type="match status" value="1"/>
</dbReference>
<comment type="catalytic activity">
    <reaction evidence="19">
        <text>L-threonyl-[protein] + ATP = O-phospho-L-threonyl-[protein] + ADP + H(+)</text>
        <dbReference type="Rhea" id="RHEA:46608"/>
        <dbReference type="Rhea" id="RHEA-COMP:11060"/>
        <dbReference type="Rhea" id="RHEA-COMP:11605"/>
        <dbReference type="ChEBI" id="CHEBI:15378"/>
        <dbReference type="ChEBI" id="CHEBI:30013"/>
        <dbReference type="ChEBI" id="CHEBI:30616"/>
        <dbReference type="ChEBI" id="CHEBI:61977"/>
        <dbReference type="ChEBI" id="CHEBI:456216"/>
        <dbReference type="EC" id="2.7.11.1"/>
    </reaction>
</comment>
<evidence type="ECO:0000256" key="23">
    <source>
        <dbReference type="SAM" id="SignalP"/>
    </source>
</evidence>
<dbReference type="GO" id="GO:0005886">
    <property type="term" value="C:plasma membrane"/>
    <property type="evidence" value="ECO:0007669"/>
    <property type="project" value="UniProtKB-SubCell"/>
</dbReference>
<dbReference type="Gramene" id="Kaladp0828s0001.1.v1.1">
    <property type="protein sequence ID" value="Kaladp0828s0001.1.v1.1"/>
    <property type="gene ID" value="Kaladp0828s0001.v1.1"/>
</dbReference>
<dbReference type="InterPro" id="IPR017441">
    <property type="entry name" value="Protein_kinase_ATP_BS"/>
</dbReference>
<sequence>MVSYVCLQLFIVLSTISVLCSASVSSVENNNEQDETALLALREGFIGGGAPPDGGALSSWNSSLHFCQWQGVTCGKRHKRVTVIKLTNQKLDGVLSPSIGNLTFLRTLFLANNSLHGKIPKETGQLRRLRHLHLGRNSFQGDIPVELSNCSNLLEMILHYNNLTGRFPFQFGSLLKMTQLDVFQNDLVGELPSFLRNVSSLSGLYLGFNHFYGNIQDSLKGLSSLTILSLISNSFSGTISPLYNLSSLRGLDIAINHFTGALAHDMDVAFPSAVFLSFDQNNFTGEIPSSLSNITGLEVFQIKRNSLTGRVPDNLGKLKNLRILQLGANLLGSKKSDDLSFINSLTNCTKLGHLIVGYNRFGGLLPVSSANLTSDLQFFHIKENFITGPIPEGIGELRGLSVADFSNNLFNGTIPNSIGKLRNMSMLYLHENHLHGGIPSSIGNLTNLFYLHLYGNYLDGKIPTTLRNCKGLQVIAISRNHLNGNFPADVLSQFQALIQLFIDHNSFEGPFPNVFGTVKNLNAIDASYNNFSGEIPAQLGESSSLEYLIMGGNSFNGTIPASLGNLRGLQRLDLSNNDLSGAIPKELANLVGLQYLNLSLNRLEGEVPLFKNGSAVSVVGNKGLCGGNPELHLHSCSHQGKGKTSSKKVAIAVTLSVLASFALLVLLVFFLFRSQKKYKKDHEDDVVEGYERVSYTELFKATDGFAESNLIGTGSFGDVYKAILHQNDKKSVALKVLIRLSKHRAADSKPVAVKVLKLSKRGAAKSFTAECKVLRRIRHRNLLAIITSCSSLDYEGNDFKALVFDFMSNGSLDAWLHSTDTDRHRDTGVLTLAKRLEIAIDVGCALDYLHNGCETPIVHCDLKPSNILLDEDMVAHVSDFGLAKLLLDESGDFSRGESMSTVFKGSIGYVAPEYGMGSAVSPQGDIYSYGILLLELITGRRPADEEFNDEMSLRSFCERALPDHVEEIIDPSLVNELHQVMETGMNPEQIELQYHAFLISFVEVGISCAAESPRDRMLIQSAIQCLERIKEKFDSMLR</sequence>
<keyword evidence="14 21" id="KW-0067">ATP-binding</keyword>
<evidence type="ECO:0000256" key="10">
    <source>
        <dbReference type="ARBA" id="ARBA00022729"/>
    </source>
</evidence>
<keyword evidence="18" id="KW-0325">Glycoprotein</keyword>
<keyword evidence="17" id="KW-0675">Receptor</keyword>
<dbReference type="PROSITE" id="PS50011">
    <property type="entry name" value="PROTEIN_KINASE_DOM"/>
    <property type="match status" value="1"/>
</dbReference>
<dbReference type="PROSITE" id="PS00108">
    <property type="entry name" value="PROTEIN_KINASE_ST"/>
    <property type="match status" value="1"/>
</dbReference>
<accession>A0A7N0VGG1</accession>
<evidence type="ECO:0000256" key="18">
    <source>
        <dbReference type="ARBA" id="ARBA00023180"/>
    </source>
</evidence>
<dbReference type="FunFam" id="3.80.10.10:FF:000095">
    <property type="entry name" value="LRR receptor-like serine/threonine-protein kinase GSO1"/>
    <property type="match status" value="1"/>
</dbReference>
<dbReference type="EnsemblPlants" id="Kaladp0828s0001.1.v1.1">
    <property type="protein sequence ID" value="Kaladp0828s0001.1.v1.1"/>
    <property type="gene ID" value="Kaladp0828s0001.v1.1"/>
</dbReference>
<evidence type="ECO:0000256" key="17">
    <source>
        <dbReference type="ARBA" id="ARBA00023170"/>
    </source>
</evidence>
<evidence type="ECO:0000256" key="12">
    <source>
        <dbReference type="ARBA" id="ARBA00022741"/>
    </source>
</evidence>
<dbReference type="Proteomes" id="UP000594263">
    <property type="component" value="Unplaced"/>
</dbReference>
<evidence type="ECO:0000256" key="21">
    <source>
        <dbReference type="PROSITE-ProRule" id="PRU10141"/>
    </source>
</evidence>
<evidence type="ECO:0000256" key="5">
    <source>
        <dbReference type="ARBA" id="ARBA00022527"/>
    </source>
</evidence>
<evidence type="ECO:0000256" key="16">
    <source>
        <dbReference type="ARBA" id="ARBA00023136"/>
    </source>
</evidence>
<evidence type="ECO:0000256" key="1">
    <source>
        <dbReference type="ARBA" id="ARBA00004162"/>
    </source>
</evidence>
<dbReference type="Pfam" id="PF08263">
    <property type="entry name" value="LRRNT_2"/>
    <property type="match status" value="1"/>
</dbReference>
<dbReference type="InterPro" id="IPR032675">
    <property type="entry name" value="LRR_dom_sf"/>
</dbReference>
<feature type="chain" id="PRO_5029805553" description="non-specific serine/threonine protein kinase" evidence="23">
    <location>
        <begin position="22"/>
        <end position="1038"/>
    </location>
</feature>
<dbReference type="GO" id="GO:0005524">
    <property type="term" value="F:ATP binding"/>
    <property type="evidence" value="ECO:0007669"/>
    <property type="project" value="UniProtKB-UniRule"/>
</dbReference>
<dbReference type="Gene3D" id="3.30.200.20">
    <property type="entry name" value="Phosphorylase Kinase, domain 1"/>
    <property type="match status" value="1"/>
</dbReference>
<dbReference type="PANTHER" id="PTHR45974">
    <property type="entry name" value="RECEPTOR-LIKE PROTEIN 55"/>
    <property type="match status" value="1"/>
</dbReference>
<evidence type="ECO:0000256" key="20">
    <source>
        <dbReference type="ARBA" id="ARBA00048679"/>
    </source>
</evidence>
<dbReference type="FunFam" id="1.10.510.10:FF:000358">
    <property type="entry name" value="Putative leucine-rich repeat receptor-like serine/threonine-protein kinase"/>
    <property type="match status" value="1"/>
</dbReference>
<comment type="catalytic activity">
    <reaction evidence="20">
        <text>L-seryl-[protein] + ATP = O-phospho-L-seryl-[protein] + ADP + H(+)</text>
        <dbReference type="Rhea" id="RHEA:17989"/>
        <dbReference type="Rhea" id="RHEA-COMP:9863"/>
        <dbReference type="Rhea" id="RHEA-COMP:11604"/>
        <dbReference type="ChEBI" id="CHEBI:15378"/>
        <dbReference type="ChEBI" id="CHEBI:29999"/>
        <dbReference type="ChEBI" id="CHEBI:30616"/>
        <dbReference type="ChEBI" id="CHEBI:83421"/>
        <dbReference type="ChEBI" id="CHEBI:456216"/>
        <dbReference type="EC" id="2.7.11.1"/>
    </reaction>
</comment>
<dbReference type="PANTHER" id="PTHR45974:SF272">
    <property type="entry name" value="LEUCINE RICH REPEAT FAMILY PROTEIN, EXPRESSED"/>
    <property type="match status" value="1"/>
</dbReference>
<evidence type="ECO:0000256" key="15">
    <source>
        <dbReference type="ARBA" id="ARBA00022989"/>
    </source>
</evidence>
<evidence type="ECO:0000256" key="8">
    <source>
        <dbReference type="ARBA" id="ARBA00022679"/>
    </source>
</evidence>
<evidence type="ECO:0000256" key="19">
    <source>
        <dbReference type="ARBA" id="ARBA00047899"/>
    </source>
</evidence>
<keyword evidence="5" id="KW-0723">Serine/threonine-protein kinase</keyword>
<comment type="subcellular location">
    <subcellularLocation>
        <location evidence="1">Cell membrane</location>
        <topology evidence="1">Single-pass membrane protein</topology>
    </subcellularLocation>
</comment>
<evidence type="ECO:0000259" key="24">
    <source>
        <dbReference type="PROSITE" id="PS50011"/>
    </source>
</evidence>
<dbReference type="InterPro" id="IPR001611">
    <property type="entry name" value="Leu-rich_rpt"/>
</dbReference>
<dbReference type="SUPFAM" id="SSF52058">
    <property type="entry name" value="L domain-like"/>
    <property type="match status" value="1"/>
</dbReference>
<dbReference type="EC" id="2.7.11.1" evidence="3"/>
<keyword evidence="4" id="KW-1003">Cell membrane</keyword>
<dbReference type="Pfam" id="PF13855">
    <property type="entry name" value="LRR_8"/>
    <property type="match status" value="1"/>
</dbReference>
<keyword evidence="16 22" id="KW-0472">Membrane</keyword>
<evidence type="ECO:0000256" key="13">
    <source>
        <dbReference type="ARBA" id="ARBA00022777"/>
    </source>
</evidence>
<dbReference type="Pfam" id="PF00069">
    <property type="entry name" value="Pkinase"/>
    <property type="match status" value="1"/>
</dbReference>
<evidence type="ECO:0000256" key="3">
    <source>
        <dbReference type="ARBA" id="ARBA00012513"/>
    </source>
</evidence>
<keyword evidence="26" id="KW-1185">Reference proteome</keyword>
<name>A0A7N0VGG1_KALFE</name>
<feature type="signal peptide" evidence="23">
    <location>
        <begin position="1"/>
        <end position="21"/>
    </location>
</feature>
<dbReference type="InterPro" id="IPR008271">
    <property type="entry name" value="Ser/Thr_kinase_AS"/>
</dbReference>
<evidence type="ECO:0000256" key="14">
    <source>
        <dbReference type="ARBA" id="ARBA00022840"/>
    </source>
</evidence>
<evidence type="ECO:0000256" key="11">
    <source>
        <dbReference type="ARBA" id="ARBA00022737"/>
    </source>
</evidence>
<protein>
    <recommendedName>
        <fullName evidence="3">non-specific serine/threonine protein kinase</fullName>
        <ecNumber evidence="3">2.7.11.1</ecNumber>
    </recommendedName>
</protein>
<keyword evidence="13" id="KW-0418">Kinase</keyword>
<keyword evidence="8" id="KW-0808">Transferase</keyword>
<dbReference type="SMART" id="SM00220">
    <property type="entry name" value="S_TKc"/>
    <property type="match status" value="1"/>
</dbReference>
<dbReference type="InterPro" id="IPR000719">
    <property type="entry name" value="Prot_kinase_dom"/>
</dbReference>
<keyword evidence="7" id="KW-0433">Leucine-rich repeat</keyword>
<dbReference type="Pfam" id="PF00560">
    <property type="entry name" value="LRR_1"/>
    <property type="match status" value="2"/>
</dbReference>
<keyword evidence="12 21" id="KW-0547">Nucleotide-binding</keyword>
<feature type="transmembrane region" description="Helical" evidence="22">
    <location>
        <begin position="649"/>
        <end position="672"/>
    </location>
</feature>
<evidence type="ECO:0000256" key="2">
    <source>
        <dbReference type="ARBA" id="ARBA00008684"/>
    </source>
</evidence>
<evidence type="ECO:0000256" key="7">
    <source>
        <dbReference type="ARBA" id="ARBA00022614"/>
    </source>
</evidence>
<dbReference type="Gene3D" id="3.80.10.10">
    <property type="entry name" value="Ribonuclease Inhibitor"/>
    <property type="match status" value="2"/>
</dbReference>
<keyword evidence="11" id="KW-0677">Repeat</keyword>
<reference evidence="25" key="1">
    <citation type="submission" date="2021-01" db="UniProtKB">
        <authorList>
            <consortium name="EnsemblPlants"/>
        </authorList>
    </citation>
    <scope>IDENTIFICATION</scope>
</reference>
<keyword evidence="10 23" id="KW-0732">Signal</keyword>
<keyword evidence="9 22" id="KW-0812">Transmembrane</keyword>
<evidence type="ECO:0000256" key="22">
    <source>
        <dbReference type="SAM" id="Phobius"/>
    </source>
</evidence>
<feature type="binding site" evidence="21">
    <location>
        <position position="735"/>
    </location>
    <ligand>
        <name>ATP</name>
        <dbReference type="ChEBI" id="CHEBI:30616"/>
    </ligand>
</feature>
<dbReference type="SUPFAM" id="SSF52047">
    <property type="entry name" value="RNI-like"/>
    <property type="match status" value="1"/>
</dbReference>
<keyword evidence="15 22" id="KW-1133">Transmembrane helix</keyword>
<dbReference type="SUPFAM" id="SSF56112">
    <property type="entry name" value="Protein kinase-like (PK-like)"/>
    <property type="match status" value="1"/>
</dbReference>
<dbReference type="InterPro" id="IPR013210">
    <property type="entry name" value="LRR_N_plant-typ"/>
</dbReference>
<dbReference type="PROSITE" id="PS00107">
    <property type="entry name" value="PROTEIN_KINASE_ATP"/>
    <property type="match status" value="1"/>
</dbReference>
<organism evidence="25 26">
    <name type="scientific">Kalanchoe fedtschenkoi</name>
    <name type="common">Lavender scallops</name>
    <name type="synonym">South American air plant</name>
    <dbReference type="NCBI Taxonomy" id="63787"/>
    <lineage>
        <taxon>Eukaryota</taxon>
        <taxon>Viridiplantae</taxon>
        <taxon>Streptophyta</taxon>
        <taxon>Embryophyta</taxon>
        <taxon>Tracheophyta</taxon>
        <taxon>Spermatophyta</taxon>
        <taxon>Magnoliopsida</taxon>
        <taxon>eudicotyledons</taxon>
        <taxon>Gunneridae</taxon>
        <taxon>Pentapetalae</taxon>
        <taxon>Saxifragales</taxon>
        <taxon>Crassulaceae</taxon>
        <taxon>Kalanchoe</taxon>
    </lineage>
</organism>
<dbReference type="GO" id="GO:0004674">
    <property type="term" value="F:protein serine/threonine kinase activity"/>
    <property type="evidence" value="ECO:0007669"/>
    <property type="project" value="UniProtKB-KW"/>
</dbReference>
<dbReference type="Gene3D" id="1.10.510.10">
    <property type="entry name" value="Transferase(Phosphotransferase) domain 1"/>
    <property type="match status" value="1"/>
</dbReference>
<evidence type="ECO:0000313" key="26">
    <source>
        <dbReference type="Proteomes" id="UP000594263"/>
    </source>
</evidence>
<keyword evidence="6" id="KW-0597">Phosphoprotein</keyword>